<organism evidence="3 4">
    <name type="scientific">Guptibacillus hwajinpoensis</name>
    <dbReference type="NCBI Taxonomy" id="208199"/>
    <lineage>
        <taxon>Bacteria</taxon>
        <taxon>Bacillati</taxon>
        <taxon>Bacillota</taxon>
        <taxon>Bacilli</taxon>
        <taxon>Bacillales</taxon>
        <taxon>Guptibacillaceae</taxon>
        <taxon>Guptibacillus</taxon>
    </lineage>
</organism>
<evidence type="ECO:0000256" key="1">
    <source>
        <dbReference type="ARBA" id="ARBA00006739"/>
    </source>
</evidence>
<dbReference type="AlphaFoldDB" id="A0A4V5PYX5"/>
<dbReference type="OrthoDB" id="396512at2"/>
<gene>
    <name evidence="3" type="ORF">FBF83_03395</name>
</gene>
<name>A0A4V5PYX5_9BACL</name>
<dbReference type="EMBL" id="SWFM01000001">
    <property type="protein sequence ID" value="TKD71858.1"/>
    <property type="molecule type" value="Genomic_DNA"/>
</dbReference>
<dbReference type="Proteomes" id="UP000310541">
    <property type="component" value="Unassembled WGS sequence"/>
</dbReference>
<dbReference type="PANTHER" id="PTHR22916">
    <property type="entry name" value="GLYCOSYLTRANSFERASE"/>
    <property type="match status" value="1"/>
</dbReference>
<comment type="caution">
    <text evidence="3">The sequence shown here is derived from an EMBL/GenBank/DDBJ whole genome shotgun (WGS) entry which is preliminary data.</text>
</comment>
<dbReference type="SUPFAM" id="SSF53448">
    <property type="entry name" value="Nucleotide-diphospho-sugar transferases"/>
    <property type="match status" value="1"/>
</dbReference>
<accession>A0A4V5PYX5</accession>
<dbReference type="Pfam" id="PF00535">
    <property type="entry name" value="Glycos_transf_2"/>
    <property type="match status" value="1"/>
</dbReference>
<dbReference type="PANTHER" id="PTHR22916:SF3">
    <property type="entry name" value="UDP-GLCNAC:BETAGAL BETA-1,3-N-ACETYLGLUCOSAMINYLTRANSFERASE-LIKE PROTEIN 1"/>
    <property type="match status" value="1"/>
</dbReference>
<evidence type="ECO:0000259" key="2">
    <source>
        <dbReference type="Pfam" id="PF00535"/>
    </source>
</evidence>
<feature type="domain" description="Glycosyltransferase 2-like" evidence="2">
    <location>
        <begin position="5"/>
        <end position="158"/>
    </location>
</feature>
<dbReference type="GO" id="GO:0016758">
    <property type="term" value="F:hexosyltransferase activity"/>
    <property type="evidence" value="ECO:0007669"/>
    <property type="project" value="UniProtKB-ARBA"/>
</dbReference>
<comment type="similarity">
    <text evidence="1">Belongs to the glycosyltransferase 2 family.</text>
</comment>
<dbReference type="Gene3D" id="3.90.550.10">
    <property type="entry name" value="Spore Coat Polysaccharide Biosynthesis Protein SpsA, Chain A"/>
    <property type="match status" value="1"/>
</dbReference>
<evidence type="ECO:0000313" key="4">
    <source>
        <dbReference type="Proteomes" id="UP000310541"/>
    </source>
</evidence>
<dbReference type="InterPro" id="IPR029044">
    <property type="entry name" value="Nucleotide-diphossugar_trans"/>
</dbReference>
<proteinExistence type="inferred from homology"/>
<evidence type="ECO:0000313" key="3">
    <source>
        <dbReference type="EMBL" id="TKD71858.1"/>
    </source>
</evidence>
<sequence>MEKVSIIIPFYNCAYVDRAIKCALAQTYENIEVIVVNDGSKVNEEKLTPFLNKVRYIKKGNGGTGSALNTGIRAATGKYFSWLSSDDLYRPDKVEKQLNFMKQHQASVSYSNYVLIDENDKPKSGNVGVSFPNRLQFYKTLKAGCPINGCTVMMKMDIFQEVGLFDESLSYAQDYDLWLRVVQKYDFHYVEEPLVFYRVHGEMGTKKHATDIPREIQLVRNRYRKSILDLILRETTP</sequence>
<dbReference type="InterPro" id="IPR001173">
    <property type="entry name" value="Glyco_trans_2-like"/>
</dbReference>
<keyword evidence="3" id="KW-0808">Transferase</keyword>
<protein>
    <submittedName>
        <fullName evidence="3">Glycosyltransferase</fullName>
    </submittedName>
</protein>
<reference evidence="3 4" key="1">
    <citation type="submission" date="2019-04" db="EMBL/GenBank/DDBJ databases">
        <title>Genome sequence of Bacillus hwajinpoensis strain Y2.</title>
        <authorList>
            <person name="Fair J.L."/>
            <person name="Maclea K.S."/>
        </authorList>
    </citation>
    <scope>NUCLEOTIDE SEQUENCE [LARGE SCALE GENOMIC DNA]</scope>
    <source>
        <strain evidence="3 4">Y2</strain>
    </source>
</reference>
<dbReference type="RefSeq" id="WP_136945711.1">
    <property type="nucleotide sequence ID" value="NZ_SWFM01000001.1"/>
</dbReference>